<feature type="domain" description="Cytochrome c assembly protein" evidence="8">
    <location>
        <begin position="68"/>
        <end position="348"/>
    </location>
</feature>
<dbReference type="NCBIfam" id="TIGR03144">
    <property type="entry name" value="cytochr_II_ccsB"/>
    <property type="match status" value="1"/>
</dbReference>
<dbReference type="STRING" id="118168.MC7420_1762"/>
<dbReference type="HAMAP" id="MF_01391">
    <property type="entry name" value="CytC_CcsA"/>
    <property type="match status" value="1"/>
</dbReference>
<keyword evidence="6" id="KW-0793">Thylakoid</keyword>
<dbReference type="InterPro" id="IPR045062">
    <property type="entry name" value="Cyt_c_biogenesis_CcsA/CcmC"/>
</dbReference>
<keyword evidence="3 6" id="KW-0201">Cytochrome c-type biogenesis</keyword>
<dbReference type="InterPro" id="IPR017562">
    <property type="entry name" value="Cyt_c_biogenesis_CcsA"/>
</dbReference>
<feature type="transmembrane region" description="Helical" evidence="6">
    <location>
        <begin position="12"/>
        <end position="31"/>
    </location>
</feature>
<dbReference type="GO" id="GO:0031676">
    <property type="term" value="C:plasma membrane-derived thylakoid membrane"/>
    <property type="evidence" value="ECO:0007669"/>
    <property type="project" value="UniProtKB-SubCell"/>
</dbReference>
<accession>B4VMQ9</accession>
<feature type="transmembrane region" description="Helical" evidence="6">
    <location>
        <begin position="71"/>
        <end position="89"/>
    </location>
</feature>
<keyword evidence="2 6" id="KW-0812">Transmembrane</keyword>
<dbReference type="PANTHER" id="PTHR30071">
    <property type="entry name" value="HEME EXPORTER PROTEIN C"/>
    <property type="match status" value="1"/>
</dbReference>
<evidence type="ECO:0000256" key="2">
    <source>
        <dbReference type="ARBA" id="ARBA00022692"/>
    </source>
</evidence>
<dbReference type="AlphaFoldDB" id="B4VMQ9"/>
<sequence>MDLVSLQNSLDNISFAVLLVTMLLYWVGAAFKNIPYLPTLGGTGMIIANLCIAALLGARWLSAGYFPLSNLYESLFFLAWGITAMHLVAEKMSASRWVGVVTSPVAMGITAFAALSLPSDMQQAEPLVPALKSNWLMMHVSVMMLSYATLMVGSLLAIAFLVVTRGQNVELRGSSVGTGGFRRKPESTGTASYQLKRNQDNLQPQGSGDNGPMAMSWQDTSGSTSTAVLDAVTSTPELASLPTLSPQRLNLADTLDNISYRIIGLGFPLLTIGIIAGAVWANEAWGSYWSWDPKETWALITWLVFAAYLHARITRGWQGRRPAILAATGFVVVWICYLGVNLLGKGLHSYGWFF</sequence>
<organism evidence="9 10">
    <name type="scientific">Coleofasciculus chthonoplastes PCC 7420</name>
    <dbReference type="NCBI Taxonomy" id="118168"/>
    <lineage>
        <taxon>Bacteria</taxon>
        <taxon>Bacillati</taxon>
        <taxon>Cyanobacteriota</taxon>
        <taxon>Cyanophyceae</taxon>
        <taxon>Coleofasciculales</taxon>
        <taxon>Coleofasciculaceae</taxon>
        <taxon>Coleofasciculus</taxon>
    </lineage>
</organism>
<evidence type="ECO:0000313" key="10">
    <source>
        <dbReference type="Proteomes" id="UP000003835"/>
    </source>
</evidence>
<feature type="transmembrane region" description="Helical" evidence="6">
    <location>
        <begin position="323"/>
        <end position="344"/>
    </location>
</feature>
<feature type="transmembrane region" description="Helical" evidence="6">
    <location>
        <begin position="43"/>
        <end position="65"/>
    </location>
</feature>
<protein>
    <recommendedName>
        <fullName evidence="6">Cytochrome c biogenesis protein CcsA</fullName>
    </recommendedName>
</protein>
<keyword evidence="10" id="KW-1185">Reference proteome</keyword>
<evidence type="ECO:0000256" key="3">
    <source>
        <dbReference type="ARBA" id="ARBA00022748"/>
    </source>
</evidence>
<keyword evidence="4 6" id="KW-1133">Transmembrane helix</keyword>
<evidence type="ECO:0000259" key="8">
    <source>
        <dbReference type="Pfam" id="PF01578"/>
    </source>
</evidence>
<comment type="function">
    <text evidence="6">Required during biogenesis of c-type cytochromes (cytochrome c6 and cytochrome f) at the step of heme attachment.</text>
</comment>
<gene>
    <name evidence="6" type="primary">ccsA</name>
    <name evidence="9" type="ORF">MC7420_1762</name>
</gene>
<dbReference type="GO" id="GO:0017004">
    <property type="term" value="P:cytochrome complex assembly"/>
    <property type="evidence" value="ECO:0007669"/>
    <property type="project" value="UniProtKB-UniRule"/>
</dbReference>
<keyword evidence="5 6" id="KW-0472">Membrane</keyword>
<proteinExistence type="inferred from homology"/>
<comment type="similarity">
    <text evidence="6">Belongs to the CcmF/CycK/Ccl1/NrfE/CcsA family.</text>
</comment>
<feature type="transmembrane region" description="Helical" evidence="6">
    <location>
        <begin position="96"/>
        <end position="115"/>
    </location>
</feature>
<evidence type="ECO:0000256" key="4">
    <source>
        <dbReference type="ARBA" id="ARBA00022989"/>
    </source>
</evidence>
<evidence type="ECO:0000256" key="7">
    <source>
        <dbReference type="SAM" id="MobiDB-lite"/>
    </source>
</evidence>
<feature type="transmembrane region" description="Helical" evidence="6">
    <location>
        <begin position="296"/>
        <end position="311"/>
    </location>
</feature>
<evidence type="ECO:0000313" key="9">
    <source>
        <dbReference type="EMBL" id="EDX76759.1"/>
    </source>
</evidence>
<dbReference type="InterPro" id="IPR002541">
    <property type="entry name" value="Cyt_c_assembly"/>
</dbReference>
<dbReference type="HOGENOM" id="CLU_049710_2_4_3"/>
<name>B4VMQ9_9CYAN</name>
<dbReference type="EMBL" id="DS989845">
    <property type="protein sequence ID" value="EDX76759.1"/>
    <property type="molecule type" value="Genomic_DNA"/>
</dbReference>
<evidence type="ECO:0000256" key="5">
    <source>
        <dbReference type="ARBA" id="ARBA00023136"/>
    </source>
</evidence>
<dbReference type="PANTHER" id="PTHR30071:SF1">
    <property type="entry name" value="CYTOCHROME B_B6 PROTEIN-RELATED"/>
    <property type="match status" value="1"/>
</dbReference>
<comment type="subunit">
    <text evidence="6">May interact with Ccs1.</text>
</comment>
<dbReference type="GO" id="GO:0020037">
    <property type="term" value="F:heme binding"/>
    <property type="evidence" value="ECO:0007669"/>
    <property type="project" value="InterPro"/>
</dbReference>
<feature type="transmembrane region" description="Helical" evidence="6">
    <location>
        <begin position="135"/>
        <end position="163"/>
    </location>
</feature>
<reference evidence="9 10" key="1">
    <citation type="submission" date="2008-07" db="EMBL/GenBank/DDBJ databases">
        <authorList>
            <person name="Tandeau de Marsac N."/>
            <person name="Ferriera S."/>
            <person name="Johnson J."/>
            <person name="Kravitz S."/>
            <person name="Beeson K."/>
            <person name="Sutton G."/>
            <person name="Rogers Y.-H."/>
            <person name="Friedman R."/>
            <person name="Frazier M."/>
            <person name="Venter J.C."/>
        </authorList>
    </citation>
    <scope>NUCLEOTIDE SEQUENCE [LARGE SCALE GENOMIC DNA]</scope>
    <source>
        <strain evidence="9 10">PCC 7420</strain>
    </source>
</reference>
<dbReference type="eggNOG" id="COG0755">
    <property type="taxonomic scope" value="Bacteria"/>
</dbReference>
<dbReference type="RefSeq" id="WP_006099717.1">
    <property type="nucleotide sequence ID" value="NZ_DS989845.1"/>
</dbReference>
<dbReference type="OrthoDB" id="9814290at2"/>
<feature type="compositionally biased region" description="Polar residues" evidence="7">
    <location>
        <begin position="198"/>
        <end position="207"/>
    </location>
</feature>
<evidence type="ECO:0000256" key="6">
    <source>
        <dbReference type="HAMAP-Rule" id="MF_01391"/>
    </source>
</evidence>
<comment type="subcellular location">
    <subcellularLocation>
        <location evidence="6">Cellular thylakoid membrane</location>
        <topology evidence="6">Multi-pass membrane protein</topology>
    </subcellularLocation>
    <subcellularLocation>
        <location evidence="1">Membrane</location>
        <topology evidence="1">Multi-pass membrane protein</topology>
    </subcellularLocation>
</comment>
<feature type="region of interest" description="Disordered" evidence="7">
    <location>
        <begin position="198"/>
        <end position="218"/>
    </location>
</feature>
<dbReference type="Proteomes" id="UP000003835">
    <property type="component" value="Unassembled WGS sequence"/>
</dbReference>
<feature type="transmembrane region" description="Helical" evidence="6">
    <location>
        <begin position="258"/>
        <end position="281"/>
    </location>
</feature>
<evidence type="ECO:0000256" key="1">
    <source>
        <dbReference type="ARBA" id="ARBA00004141"/>
    </source>
</evidence>
<dbReference type="Pfam" id="PF01578">
    <property type="entry name" value="Cytochrom_C_asm"/>
    <property type="match status" value="1"/>
</dbReference>